<accession>A0A4D6DW93</accession>
<reference evidence="1 2" key="1">
    <citation type="submission" date="2019-03" db="EMBL/GenBank/DDBJ databases">
        <authorList>
            <person name="Kim S.G."/>
            <person name="Park S.C."/>
        </authorList>
    </citation>
    <scope>NUCLEOTIDE SEQUENCE [LARGE SCALE GENOMIC DNA]</scope>
</reference>
<organism evidence="1 2">
    <name type="scientific">Edwardsiella phage pEt-SU</name>
    <dbReference type="NCBI Taxonomy" id="2562142"/>
    <lineage>
        <taxon>Viruses</taxon>
        <taxon>Duplodnaviria</taxon>
        <taxon>Heunggongvirae</taxon>
        <taxon>Uroviricota</taxon>
        <taxon>Caudoviricetes</taxon>
        <taxon>Chimalliviridae</taxon>
        <taxon>Petsuvirus</taxon>
        <taxon>Petsuvirus pEtSU</taxon>
    </lineage>
</organism>
<evidence type="ECO:0000313" key="2">
    <source>
        <dbReference type="Proteomes" id="UP000297195"/>
    </source>
</evidence>
<sequence>MKTFTTSIFVPAKFKAELNAMQEMEISRKLFNRAIPITDDLGTGALDDLKSDEEFILIVNGEVEKHHLKMKVSAHGAGKPRVMFVEPELPEVKRFIEWRIDQTKRMAQKNKTQYQLRNFTTVDLRRLIRSAFVGRECNHVNYR</sequence>
<protein>
    <submittedName>
        <fullName evidence="1">Uncharacterized protein</fullName>
    </submittedName>
</protein>
<gene>
    <name evidence="1" type="ORF">pETSU_066</name>
</gene>
<dbReference type="EMBL" id="MK689364">
    <property type="protein sequence ID" value="QBZ70647.1"/>
    <property type="molecule type" value="Genomic_DNA"/>
</dbReference>
<keyword evidence="2" id="KW-1185">Reference proteome</keyword>
<proteinExistence type="predicted"/>
<evidence type="ECO:0000313" key="1">
    <source>
        <dbReference type="EMBL" id="QBZ70647.1"/>
    </source>
</evidence>
<name>A0A4D6DW93_9CAUD</name>
<dbReference type="Proteomes" id="UP000297195">
    <property type="component" value="Segment"/>
</dbReference>